<dbReference type="Proteomes" id="UP000515159">
    <property type="component" value="Chromosome 9"/>
</dbReference>
<dbReference type="RefSeq" id="XP_033814226.1">
    <property type="nucleotide sequence ID" value="XM_033958335.1"/>
</dbReference>
<organism evidence="2 3">
    <name type="scientific">Geotrypetes seraphini</name>
    <name type="common">Gaboon caecilian</name>
    <name type="synonym">Caecilia seraphini</name>
    <dbReference type="NCBI Taxonomy" id="260995"/>
    <lineage>
        <taxon>Eukaryota</taxon>
        <taxon>Metazoa</taxon>
        <taxon>Chordata</taxon>
        <taxon>Craniata</taxon>
        <taxon>Vertebrata</taxon>
        <taxon>Euteleostomi</taxon>
        <taxon>Amphibia</taxon>
        <taxon>Gymnophiona</taxon>
        <taxon>Geotrypetes</taxon>
    </lineage>
</organism>
<dbReference type="Gene3D" id="1.20.1280.50">
    <property type="match status" value="1"/>
</dbReference>
<dbReference type="AlphaFoldDB" id="A0A6P8SDW5"/>
<name>A0A6P8SDW5_GEOSA</name>
<dbReference type="KEGG" id="gsh:117366671"/>
<proteinExistence type="predicted"/>
<keyword evidence="2" id="KW-1185">Reference proteome</keyword>
<dbReference type="FunCoup" id="A0A6P8SDW5">
    <property type="interactions" value="157"/>
</dbReference>
<accession>A0A6P8SDW5</accession>
<dbReference type="PROSITE" id="PS50181">
    <property type="entry name" value="FBOX"/>
    <property type="match status" value="1"/>
</dbReference>
<protein>
    <submittedName>
        <fullName evidence="3">F-box only protein 36</fullName>
    </submittedName>
</protein>
<dbReference type="GeneID" id="117366671"/>
<dbReference type="Pfam" id="PF12937">
    <property type="entry name" value="F-box-like"/>
    <property type="match status" value="1"/>
</dbReference>
<dbReference type="InterPro" id="IPR001810">
    <property type="entry name" value="F-box_dom"/>
</dbReference>
<evidence type="ECO:0000259" key="1">
    <source>
        <dbReference type="PROSITE" id="PS50181"/>
    </source>
</evidence>
<reference evidence="3" key="1">
    <citation type="submission" date="2025-08" db="UniProtKB">
        <authorList>
            <consortium name="RefSeq"/>
        </authorList>
    </citation>
    <scope>IDENTIFICATION</scope>
</reference>
<dbReference type="SMART" id="SM00256">
    <property type="entry name" value="FBOX"/>
    <property type="match status" value="1"/>
</dbReference>
<dbReference type="InterPro" id="IPR036047">
    <property type="entry name" value="F-box-like_dom_sf"/>
</dbReference>
<dbReference type="SUPFAM" id="SSF81383">
    <property type="entry name" value="F-box domain"/>
    <property type="match status" value="1"/>
</dbReference>
<sequence length="189" mass="22291">MASLLPDCLFDVSSQAPAPSKDFYQLLITKIEVIVRWWKISLRSEFRDAKPGELRETHHDFLEDSTLQVQISIVFGPNTLEYVTNLCRGKFDFLERLPEGILLYIMTFLELEDIARLSQTSRTFEKVCNSDKLWEHIVESLCDTVTAEMRMLAREVGWKQIFFTNKLQLQLQLRRRRKTPYYPRKALLN</sequence>
<feature type="domain" description="F-box" evidence="1">
    <location>
        <begin position="91"/>
        <end position="137"/>
    </location>
</feature>
<dbReference type="CDD" id="cd22106">
    <property type="entry name" value="F-box_FBXO36"/>
    <property type="match status" value="1"/>
</dbReference>
<dbReference type="OrthoDB" id="3219396at2759"/>
<evidence type="ECO:0000313" key="2">
    <source>
        <dbReference type="Proteomes" id="UP000515159"/>
    </source>
</evidence>
<dbReference type="CTD" id="130888"/>
<gene>
    <name evidence="3" type="primary">FBXO36</name>
</gene>
<evidence type="ECO:0000313" key="3">
    <source>
        <dbReference type="RefSeq" id="XP_033814226.1"/>
    </source>
</evidence>
<dbReference type="InParanoid" id="A0A6P8SDW5"/>